<evidence type="ECO:0000259" key="5">
    <source>
        <dbReference type="Pfam" id="PF17921"/>
    </source>
</evidence>
<dbReference type="SUPFAM" id="SSF56672">
    <property type="entry name" value="DNA/RNA polymerases"/>
    <property type="match status" value="1"/>
</dbReference>
<evidence type="ECO:0000256" key="2">
    <source>
        <dbReference type="ARBA" id="ARBA00012180"/>
    </source>
</evidence>
<evidence type="ECO:0000256" key="3">
    <source>
        <dbReference type="SAM" id="MobiDB-lite"/>
    </source>
</evidence>
<dbReference type="Pfam" id="PF00078">
    <property type="entry name" value="RVT_1"/>
    <property type="match status" value="1"/>
</dbReference>
<dbReference type="InterPro" id="IPR043502">
    <property type="entry name" value="DNA/RNA_pol_sf"/>
</dbReference>
<gene>
    <name evidence="6" type="ORF">P4O66_016366</name>
</gene>
<dbReference type="Gene3D" id="3.30.70.270">
    <property type="match status" value="1"/>
</dbReference>
<keyword evidence="7" id="KW-1185">Reference proteome</keyword>
<comment type="caution">
    <text evidence="6">The sequence shown here is derived from an EMBL/GenBank/DDBJ whole genome shotgun (WGS) entry which is preliminary data.</text>
</comment>
<comment type="similarity">
    <text evidence="1">Belongs to the beta type-B retroviral polymerase family. HERV class-II K(HML-2) pol subfamily.</text>
</comment>
<feature type="region of interest" description="Disordered" evidence="3">
    <location>
        <begin position="65"/>
        <end position="125"/>
    </location>
</feature>
<evidence type="ECO:0000313" key="7">
    <source>
        <dbReference type="Proteomes" id="UP001239994"/>
    </source>
</evidence>
<name>A0AAD8YV68_9TELE</name>
<dbReference type="Gene3D" id="1.10.340.70">
    <property type="match status" value="1"/>
</dbReference>
<dbReference type="Pfam" id="PF17921">
    <property type="entry name" value="Integrase_H2C2"/>
    <property type="match status" value="1"/>
</dbReference>
<feature type="region of interest" description="Disordered" evidence="3">
    <location>
        <begin position="177"/>
        <end position="198"/>
    </location>
</feature>
<sequence>MNGKLLLTHPLDIEYLVLPYGLATGPSVFQAYVNDVLREFLGRSLVAYINDILICSSSLDQHVRDVRAGPPHPPTEPPLLQTREVGPVNQPGANSSTYPFPGHTKMEPRPGDRGSEPTPALPTNPSLLPICHRQALIAWAHASVGTGHPGSSRTAQLLSARYWWPAVNKEVVSVSRAKANSPAQDTGDMAGRGPQRKTAYSMHPNACLSEISLGHGHSHIVAAQNHCYLHVILWPNNSHEKGQNGMTVERTELSGRLEQNMTLGMRHVFLGSE</sequence>
<organism evidence="6 7">
    <name type="scientific">Electrophorus voltai</name>
    <dbReference type="NCBI Taxonomy" id="2609070"/>
    <lineage>
        <taxon>Eukaryota</taxon>
        <taxon>Metazoa</taxon>
        <taxon>Chordata</taxon>
        <taxon>Craniata</taxon>
        <taxon>Vertebrata</taxon>
        <taxon>Euteleostomi</taxon>
        <taxon>Actinopterygii</taxon>
        <taxon>Neopterygii</taxon>
        <taxon>Teleostei</taxon>
        <taxon>Ostariophysi</taxon>
        <taxon>Gymnotiformes</taxon>
        <taxon>Gymnotoidei</taxon>
        <taxon>Gymnotidae</taxon>
        <taxon>Electrophorus</taxon>
    </lineage>
</organism>
<dbReference type="GO" id="GO:0004523">
    <property type="term" value="F:RNA-DNA hybrid ribonuclease activity"/>
    <property type="evidence" value="ECO:0007669"/>
    <property type="project" value="UniProtKB-EC"/>
</dbReference>
<dbReference type="EC" id="3.1.26.4" evidence="2"/>
<dbReference type="InterPro" id="IPR000477">
    <property type="entry name" value="RT_dom"/>
</dbReference>
<dbReference type="Proteomes" id="UP001239994">
    <property type="component" value="Unassembled WGS sequence"/>
</dbReference>
<accession>A0AAD8YV68</accession>
<protein>
    <recommendedName>
        <fullName evidence="2">ribonuclease H</fullName>
        <ecNumber evidence="2">3.1.26.4</ecNumber>
    </recommendedName>
</protein>
<evidence type="ECO:0000256" key="1">
    <source>
        <dbReference type="ARBA" id="ARBA00010879"/>
    </source>
</evidence>
<dbReference type="InterPro" id="IPR043128">
    <property type="entry name" value="Rev_trsase/Diguanyl_cyclase"/>
</dbReference>
<evidence type="ECO:0000259" key="4">
    <source>
        <dbReference type="Pfam" id="PF00078"/>
    </source>
</evidence>
<feature type="compositionally biased region" description="Basic and acidic residues" evidence="3">
    <location>
        <begin position="104"/>
        <end position="115"/>
    </location>
</feature>
<reference evidence="6" key="1">
    <citation type="submission" date="2023-03" db="EMBL/GenBank/DDBJ databases">
        <title>Electrophorus voltai genome.</title>
        <authorList>
            <person name="Bian C."/>
        </authorList>
    </citation>
    <scope>NUCLEOTIDE SEQUENCE</scope>
    <source>
        <strain evidence="6">CB-2022</strain>
        <tissue evidence="6">Muscle</tissue>
    </source>
</reference>
<proteinExistence type="inferred from homology"/>
<feature type="domain" description="Integrase zinc-binding" evidence="5">
    <location>
        <begin position="129"/>
        <end position="174"/>
    </location>
</feature>
<dbReference type="EMBL" id="JAROKS010000023">
    <property type="protein sequence ID" value="KAK1787887.1"/>
    <property type="molecule type" value="Genomic_DNA"/>
</dbReference>
<evidence type="ECO:0000313" key="6">
    <source>
        <dbReference type="EMBL" id="KAK1787887.1"/>
    </source>
</evidence>
<dbReference type="InterPro" id="IPR041588">
    <property type="entry name" value="Integrase_H2C2"/>
</dbReference>
<feature type="domain" description="Reverse transcriptase" evidence="4">
    <location>
        <begin position="14"/>
        <end position="66"/>
    </location>
</feature>
<dbReference type="AlphaFoldDB" id="A0AAD8YV68"/>